<sequence>MDAILEQAHELKQALVDFVLGAEGQLAQALESYAAVHLREGTGDSIQQDFIIDSFIVEGKVDHKSPLDLFIEDHQDLSESYIYDGLSLRSLINNWHHSFIGLFAITNVLPDGFEFRNWLTDKYYIVKPIDTQTIQRLSWLKAGEILLTRIFPFSNSYWIFSSPYILMGNLGKPKLAVAIGNFKENYKNHLYSDAPDLLQEAWGSVVKYHRQFVEFFGTDEITLPGYQLNKKIAEFQELITETYLAATGIDPSQSLAEIAAEAGVSEEEIQTAAKEFGADSNIVSQIFKGKNNNGNTKMVMPKVNLPAELRKAQEVTAISHPRWGQMFLPTYTKIQAILSHEDGEDIEGNHTLIRHYLEDQSINAFIWHRLAQKYPNQLEKVLQVFLQRPDFKLVNELDSLLQEFDKPIEPDLPEVASVPIHLHNLFQEAITEVNKSLPKPKRRKKSTKGFQSG</sequence>
<name>A0A7S6RFS5_9CYAN</name>
<reference evidence="2" key="1">
    <citation type="submission" date="2020-10" db="EMBL/GenBank/DDBJ databases">
        <title>Genome-based taxonomic classification of the species Anabaenopsis elenkinii.</title>
        <authorList>
            <person name="Delbaje E."/>
            <person name="Andreote A.P.D."/>
            <person name="Pellegrinetti T.A."/>
            <person name="Cruz R.B."/>
            <person name="Branco L.H.Z."/>
            <person name="Fiore M.F."/>
        </authorList>
    </citation>
    <scope>NUCLEOTIDE SEQUENCE [LARGE SCALE GENOMIC DNA]</scope>
    <source>
        <strain evidence="2">CCIBt3563</strain>
    </source>
</reference>
<dbReference type="KEGG" id="aee:IM676_07615"/>
<proteinExistence type="predicted"/>
<evidence type="ECO:0000313" key="1">
    <source>
        <dbReference type="EMBL" id="QOV24112.1"/>
    </source>
</evidence>
<organism evidence="1 2">
    <name type="scientific">Anabaenopsis elenkinii CCIBt3563</name>
    <dbReference type="NCBI Taxonomy" id="2779889"/>
    <lineage>
        <taxon>Bacteria</taxon>
        <taxon>Bacillati</taxon>
        <taxon>Cyanobacteriota</taxon>
        <taxon>Cyanophyceae</taxon>
        <taxon>Nostocales</taxon>
        <taxon>Nodulariaceae</taxon>
        <taxon>Anabaenopsis</taxon>
    </lineage>
</organism>
<dbReference type="RefSeq" id="WP_200989634.1">
    <property type="nucleotide sequence ID" value="NZ_CP063311.1"/>
</dbReference>
<protein>
    <submittedName>
        <fullName evidence="1">Uncharacterized protein</fullName>
    </submittedName>
</protein>
<gene>
    <name evidence="1" type="ORF">IM676_07615</name>
</gene>
<keyword evidence="2" id="KW-1185">Reference proteome</keyword>
<dbReference type="EMBL" id="CP063311">
    <property type="protein sequence ID" value="QOV24112.1"/>
    <property type="molecule type" value="Genomic_DNA"/>
</dbReference>
<evidence type="ECO:0000313" key="2">
    <source>
        <dbReference type="Proteomes" id="UP000593846"/>
    </source>
</evidence>
<dbReference type="Proteomes" id="UP000593846">
    <property type="component" value="Chromosome"/>
</dbReference>
<accession>A0A7S6RFS5</accession>
<dbReference type="AlphaFoldDB" id="A0A7S6RFS5"/>